<dbReference type="AlphaFoldDB" id="A0A562UZY6"/>
<gene>
    <name evidence="1" type="ORF">JN12_04060</name>
</gene>
<proteinExistence type="predicted"/>
<keyword evidence="2" id="KW-1185">Reference proteome</keyword>
<dbReference type="Proteomes" id="UP000319449">
    <property type="component" value="Unassembled WGS sequence"/>
</dbReference>
<dbReference type="InterPro" id="IPR018755">
    <property type="entry name" value="Phage_Mu_Gp48"/>
</dbReference>
<organism evidence="1 2">
    <name type="scientific">Geobacter argillaceus</name>
    <dbReference type="NCBI Taxonomy" id="345631"/>
    <lineage>
        <taxon>Bacteria</taxon>
        <taxon>Pseudomonadati</taxon>
        <taxon>Thermodesulfobacteriota</taxon>
        <taxon>Desulfuromonadia</taxon>
        <taxon>Geobacterales</taxon>
        <taxon>Geobacteraceae</taxon>
        <taxon>Geobacter</taxon>
    </lineage>
</organism>
<dbReference type="OrthoDB" id="5460132at2"/>
<dbReference type="EMBL" id="VLLN01000059">
    <property type="protein sequence ID" value="TWJ11169.1"/>
    <property type="molecule type" value="Genomic_DNA"/>
</dbReference>
<comment type="caution">
    <text evidence="1">The sequence shown here is derived from an EMBL/GenBank/DDBJ whole genome shotgun (WGS) entry which is preliminary data.</text>
</comment>
<sequence length="181" mass="20276">MLHSDALKSLIPLALGATHDQDIALEGKRLDLAADRGAKLLAELFANSTYDLLEVWERIYAAAPAPNDSLLVRQNRIMQKMSELGRLDRAYFVQIATALAYTIILEELHPFMPGWSYAGEELGDNDSDWCWRVYYTEVNAYIFRAGEATAGDYLSYSNAAVLMQIFNDLKPADTFVEFIGA</sequence>
<accession>A0A562UZY6</accession>
<evidence type="ECO:0000313" key="1">
    <source>
        <dbReference type="EMBL" id="TWJ11169.1"/>
    </source>
</evidence>
<dbReference type="RefSeq" id="WP_145026349.1">
    <property type="nucleotide sequence ID" value="NZ_VLLN01000059.1"/>
</dbReference>
<reference evidence="1 2" key="1">
    <citation type="submission" date="2019-07" db="EMBL/GenBank/DDBJ databases">
        <title>Genomic Encyclopedia of Archaeal and Bacterial Type Strains, Phase II (KMG-II): from individual species to whole genera.</title>
        <authorList>
            <person name="Goeker M."/>
        </authorList>
    </citation>
    <scope>NUCLEOTIDE SEQUENCE [LARGE SCALE GENOMIC DNA]</scope>
    <source>
        <strain evidence="1 2">ATCC BAA-1139</strain>
    </source>
</reference>
<protein>
    <submittedName>
        <fullName evidence="1">Uncharacterized protein YmfQ (DUF2313 family)</fullName>
    </submittedName>
</protein>
<evidence type="ECO:0000313" key="2">
    <source>
        <dbReference type="Proteomes" id="UP000319449"/>
    </source>
</evidence>
<name>A0A562UZY6_9BACT</name>
<dbReference type="Pfam" id="PF10076">
    <property type="entry name" value="Phage_Mu_Gp48"/>
    <property type="match status" value="1"/>
</dbReference>